<keyword evidence="9" id="KW-1185">Reference proteome</keyword>
<evidence type="ECO:0000256" key="4">
    <source>
        <dbReference type="ARBA" id="ARBA00022989"/>
    </source>
</evidence>
<dbReference type="Proteomes" id="UP000079169">
    <property type="component" value="Unplaced"/>
</dbReference>
<evidence type="ECO:0000256" key="1">
    <source>
        <dbReference type="ARBA" id="ARBA00004651"/>
    </source>
</evidence>
<evidence type="ECO:0000313" key="9">
    <source>
        <dbReference type="Proteomes" id="UP000079169"/>
    </source>
</evidence>
<dbReference type="GO" id="GO:0043025">
    <property type="term" value="C:neuronal cell body"/>
    <property type="evidence" value="ECO:0007669"/>
    <property type="project" value="TreeGrafter"/>
</dbReference>
<feature type="transmembrane region" description="Helical" evidence="8">
    <location>
        <begin position="120"/>
        <end position="141"/>
    </location>
</feature>
<sequence length="355" mass="41548">MTPLLSLLSILFGFYPRASLHAKYVVYSISFFLVTSAAASYALYIDYAASFHKKSLRMKTNTAIVVTTMEIFFLILSSGVVIIEFTRKHVDMSRLNIQLCKVERKLSYADKTWRFRYKELLNVMFICYYLVIIIIDMYYWHILIWNIRYYYACYLFKLSIITFQLIYSDLTFRISKAFLHTNALLMRYFQINATYECDYKRIPPPLTSIELCSYQNVQLEDKEYSLSEMITIHTTLCSAVQQVNAIYGFTLLTILLSTCFHFTTAPYFFFLNLFYPAVYGTNDFGFLILQIFWILTYFFQLLIIIVPASKASQEAHNTGVILCEFLSKHFNYAVLNQVPNLCIVRCLLLAVLVAY</sequence>
<comment type="caution">
    <text evidence="8">Lacks conserved residue(s) required for the propagation of feature annotation.</text>
</comment>
<comment type="similarity">
    <text evidence="8">Belongs to the insect chemoreceptor superfamily. Gustatory receptor (GR) family.</text>
</comment>
<accession>A0A3Q0IQS7</accession>
<dbReference type="InterPro" id="IPR013604">
    <property type="entry name" value="7TM_chemorcpt"/>
</dbReference>
<evidence type="ECO:0000256" key="3">
    <source>
        <dbReference type="ARBA" id="ARBA00022692"/>
    </source>
</evidence>
<dbReference type="GO" id="GO:0007635">
    <property type="term" value="P:chemosensory behavior"/>
    <property type="evidence" value="ECO:0007669"/>
    <property type="project" value="TreeGrafter"/>
</dbReference>
<dbReference type="PaxDb" id="121845-A0A3Q0IQS7"/>
<protein>
    <recommendedName>
        <fullName evidence="8">Gustatory receptor</fullName>
    </recommendedName>
</protein>
<dbReference type="GO" id="GO:0008049">
    <property type="term" value="P:male courtship behavior"/>
    <property type="evidence" value="ECO:0007669"/>
    <property type="project" value="TreeGrafter"/>
</dbReference>
<comment type="subcellular location">
    <subcellularLocation>
        <location evidence="1 8">Cell membrane</location>
        <topology evidence="1 8">Multi-pass membrane protein</topology>
    </subcellularLocation>
</comment>
<dbReference type="STRING" id="121845.A0A3Q0IQS7"/>
<dbReference type="RefSeq" id="XP_026678654.1">
    <property type="nucleotide sequence ID" value="XM_026822853.1"/>
</dbReference>
<organism evidence="9 10">
    <name type="scientific">Diaphorina citri</name>
    <name type="common">Asian citrus psyllid</name>
    <dbReference type="NCBI Taxonomy" id="121845"/>
    <lineage>
        <taxon>Eukaryota</taxon>
        <taxon>Metazoa</taxon>
        <taxon>Ecdysozoa</taxon>
        <taxon>Arthropoda</taxon>
        <taxon>Hexapoda</taxon>
        <taxon>Insecta</taxon>
        <taxon>Pterygota</taxon>
        <taxon>Neoptera</taxon>
        <taxon>Paraneoptera</taxon>
        <taxon>Hemiptera</taxon>
        <taxon>Sternorrhyncha</taxon>
        <taxon>Psylloidea</taxon>
        <taxon>Psyllidae</taxon>
        <taxon>Diaphorininae</taxon>
        <taxon>Diaphorina</taxon>
    </lineage>
</organism>
<gene>
    <name evidence="10" type="primary">LOC103508194</name>
</gene>
<keyword evidence="7 8" id="KW-0807">Transducer</keyword>
<feature type="transmembrane region" description="Helical" evidence="8">
    <location>
        <begin position="284"/>
        <end position="306"/>
    </location>
</feature>
<keyword evidence="4 8" id="KW-1133">Transmembrane helix</keyword>
<keyword evidence="3 8" id="KW-0812">Transmembrane</keyword>
<keyword evidence="6 8" id="KW-0675">Receptor</keyword>
<feature type="transmembrane region" description="Helical" evidence="8">
    <location>
        <begin position="63"/>
        <end position="85"/>
    </location>
</feature>
<name>A0A3Q0IQS7_DIACI</name>
<dbReference type="GO" id="GO:0007165">
    <property type="term" value="P:signal transduction"/>
    <property type="evidence" value="ECO:0007669"/>
    <property type="project" value="UniProtKB-KW"/>
</dbReference>
<evidence type="ECO:0000256" key="5">
    <source>
        <dbReference type="ARBA" id="ARBA00023136"/>
    </source>
</evidence>
<dbReference type="GO" id="GO:0005886">
    <property type="term" value="C:plasma membrane"/>
    <property type="evidence" value="ECO:0007669"/>
    <property type="project" value="UniProtKB-SubCell"/>
</dbReference>
<reference evidence="10" key="1">
    <citation type="submission" date="2025-08" db="UniProtKB">
        <authorList>
            <consortium name="RefSeq"/>
        </authorList>
    </citation>
    <scope>IDENTIFICATION</scope>
</reference>
<dbReference type="GeneID" id="103508194"/>
<dbReference type="GO" id="GO:0050909">
    <property type="term" value="P:sensory perception of taste"/>
    <property type="evidence" value="ECO:0007669"/>
    <property type="project" value="InterPro"/>
</dbReference>
<comment type="function">
    <text evidence="8">Gustatory receptor which mediates acceptance or avoidance behavior, depending on its substrates.</text>
</comment>
<evidence type="ECO:0000256" key="6">
    <source>
        <dbReference type="ARBA" id="ARBA00023170"/>
    </source>
</evidence>
<evidence type="ECO:0000256" key="8">
    <source>
        <dbReference type="RuleBase" id="RU363108"/>
    </source>
</evidence>
<dbReference type="GO" id="GO:0030425">
    <property type="term" value="C:dendrite"/>
    <property type="evidence" value="ECO:0007669"/>
    <property type="project" value="TreeGrafter"/>
</dbReference>
<evidence type="ECO:0000256" key="7">
    <source>
        <dbReference type="ARBA" id="ARBA00023224"/>
    </source>
</evidence>
<dbReference type="KEGG" id="dci:103508194"/>
<evidence type="ECO:0000256" key="2">
    <source>
        <dbReference type="ARBA" id="ARBA00022475"/>
    </source>
</evidence>
<proteinExistence type="inferred from homology"/>
<keyword evidence="2 8" id="KW-1003">Cell membrane</keyword>
<dbReference type="PANTHER" id="PTHR21143:SF123">
    <property type="entry name" value="GUSTATORY RECEPTOR FOR SUGAR TASTE 43A-RELATED"/>
    <property type="match status" value="1"/>
</dbReference>
<evidence type="ECO:0000313" key="10">
    <source>
        <dbReference type="RefSeq" id="XP_026678654.1"/>
    </source>
</evidence>
<feature type="transmembrane region" description="Helical" evidence="8">
    <location>
        <begin position="245"/>
        <end position="264"/>
    </location>
</feature>
<feature type="transmembrane region" description="Helical" evidence="8">
    <location>
        <begin position="147"/>
        <end position="167"/>
    </location>
</feature>
<dbReference type="GO" id="GO:0030424">
    <property type="term" value="C:axon"/>
    <property type="evidence" value="ECO:0007669"/>
    <property type="project" value="TreeGrafter"/>
</dbReference>
<dbReference type="Pfam" id="PF08395">
    <property type="entry name" value="7tm_7"/>
    <property type="match status" value="1"/>
</dbReference>
<dbReference type="PANTHER" id="PTHR21143">
    <property type="entry name" value="INVERTEBRATE GUSTATORY RECEPTOR"/>
    <property type="match status" value="1"/>
</dbReference>
<dbReference type="AlphaFoldDB" id="A0A3Q0IQS7"/>
<keyword evidence="5 8" id="KW-0472">Membrane</keyword>